<comment type="caution">
    <text evidence="1">The sequence shown here is derived from an EMBL/GenBank/DDBJ whole genome shotgun (WGS) entry which is preliminary data.</text>
</comment>
<evidence type="ECO:0000313" key="1">
    <source>
        <dbReference type="EMBL" id="KAH3819972.1"/>
    </source>
</evidence>
<organism evidence="1 2">
    <name type="scientific">Dreissena polymorpha</name>
    <name type="common">Zebra mussel</name>
    <name type="synonym">Mytilus polymorpha</name>
    <dbReference type="NCBI Taxonomy" id="45954"/>
    <lineage>
        <taxon>Eukaryota</taxon>
        <taxon>Metazoa</taxon>
        <taxon>Spiralia</taxon>
        <taxon>Lophotrochozoa</taxon>
        <taxon>Mollusca</taxon>
        <taxon>Bivalvia</taxon>
        <taxon>Autobranchia</taxon>
        <taxon>Heteroconchia</taxon>
        <taxon>Euheterodonta</taxon>
        <taxon>Imparidentia</taxon>
        <taxon>Neoheterodontei</taxon>
        <taxon>Myida</taxon>
        <taxon>Dreissenoidea</taxon>
        <taxon>Dreissenidae</taxon>
        <taxon>Dreissena</taxon>
    </lineage>
</organism>
<keyword evidence="2" id="KW-1185">Reference proteome</keyword>
<gene>
    <name evidence="1" type="ORF">DPMN_121716</name>
</gene>
<reference evidence="1" key="1">
    <citation type="journal article" date="2019" name="bioRxiv">
        <title>The Genome of the Zebra Mussel, Dreissena polymorpha: A Resource for Invasive Species Research.</title>
        <authorList>
            <person name="McCartney M.A."/>
            <person name="Auch B."/>
            <person name="Kono T."/>
            <person name="Mallez S."/>
            <person name="Zhang Y."/>
            <person name="Obille A."/>
            <person name="Becker A."/>
            <person name="Abrahante J.E."/>
            <person name="Garbe J."/>
            <person name="Badalamenti J.P."/>
            <person name="Herman A."/>
            <person name="Mangelson H."/>
            <person name="Liachko I."/>
            <person name="Sullivan S."/>
            <person name="Sone E.D."/>
            <person name="Koren S."/>
            <person name="Silverstein K.A.T."/>
            <person name="Beckman K.B."/>
            <person name="Gohl D.M."/>
        </authorList>
    </citation>
    <scope>NUCLEOTIDE SEQUENCE</scope>
    <source>
        <strain evidence="1">Duluth1</strain>
        <tissue evidence="1">Whole animal</tissue>
    </source>
</reference>
<name>A0A9D4GNB4_DREPO</name>
<accession>A0A9D4GNB4</accession>
<dbReference type="EMBL" id="JAIWYP010000005">
    <property type="protein sequence ID" value="KAH3819972.1"/>
    <property type="molecule type" value="Genomic_DNA"/>
</dbReference>
<dbReference type="AlphaFoldDB" id="A0A9D4GNB4"/>
<evidence type="ECO:0000313" key="2">
    <source>
        <dbReference type="Proteomes" id="UP000828390"/>
    </source>
</evidence>
<proteinExistence type="predicted"/>
<sequence>MSKESHVSVSEIYPIVCGLVTKSLVSCSTDNSIAHRVKRAIRDDLVHRFQPESEEAAMSTAAVGALLDPRYQKLAFFSSKQRNITQDTLESRIDDLPLRFTINNGDIETHQNAVGLPGLWLTGEYARG</sequence>
<reference evidence="1" key="2">
    <citation type="submission" date="2020-11" db="EMBL/GenBank/DDBJ databases">
        <authorList>
            <person name="McCartney M.A."/>
            <person name="Auch B."/>
            <person name="Kono T."/>
            <person name="Mallez S."/>
            <person name="Becker A."/>
            <person name="Gohl D.M."/>
            <person name="Silverstein K.A.T."/>
            <person name="Koren S."/>
            <person name="Bechman K.B."/>
            <person name="Herman A."/>
            <person name="Abrahante J.E."/>
            <person name="Garbe J."/>
        </authorList>
    </citation>
    <scope>NUCLEOTIDE SEQUENCE</scope>
    <source>
        <strain evidence="1">Duluth1</strain>
        <tissue evidence="1">Whole animal</tissue>
    </source>
</reference>
<dbReference type="Proteomes" id="UP000828390">
    <property type="component" value="Unassembled WGS sequence"/>
</dbReference>
<protein>
    <submittedName>
        <fullName evidence="1">Uncharacterized protein</fullName>
    </submittedName>
</protein>